<dbReference type="PRINTS" id="PR00081">
    <property type="entry name" value="GDHRDH"/>
</dbReference>
<dbReference type="PANTHER" id="PTHR43008">
    <property type="entry name" value="BENZIL REDUCTASE"/>
    <property type="match status" value="1"/>
</dbReference>
<dbReference type="Pfam" id="PF13561">
    <property type="entry name" value="adh_short_C2"/>
    <property type="match status" value="1"/>
</dbReference>
<dbReference type="STRING" id="1529.SAMN04487885_103178"/>
<name>A0A1I2JW60_9CLOT</name>
<dbReference type="RefSeq" id="WP_051196374.1">
    <property type="nucleotide sequence ID" value="NZ_BAAACD010000011.1"/>
</dbReference>
<protein>
    <submittedName>
        <fullName evidence="3">NAD(P)-dependent dehydrogenase, short-chain alcohol dehydrogenase family</fullName>
    </submittedName>
</protein>
<keyword evidence="2" id="KW-0560">Oxidoreductase</keyword>
<keyword evidence="4" id="KW-1185">Reference proteome</keyword>
<dbReference type="GeneID" id="90545144"/>
<organism evidence="3 4">
    <name type="scientific">Clostridium cadaveris</name>
    <dbReference type="NCBI Taxonomy" id="1529"/>
    <lineage>
        <taxon>Bacteria</taxon>
        <taxon>Bacillati</taxon>
        <taxon>Bacillota</taxon>
        <taxon>Clostridia</taxon>
        <taxon>Eubacteriales</taxon>
        <taxon>Clostridiaceae</taxon>
        <taxon>Clostridium</taxon>
    </lineage>
</organism>
<dbReference type="Gene3D" id="3.40.50.720">
    <property type="entry name" value="NAD(P)-binding Rossmann-like Domain"/>
    <property type="match status" value="1"/>
</dbReference>
<sequence length="281" mass="30365">MSEFYDIYPKDRWKDSEYKVMDKFSLKGKKGFVTGGAGGIGRNIAAAWAEAGADVALVDIPSSKERLEPLAKEMSNRYGVKIVPLYCDISNKEQVDQLEEDLVRELRTVDIAHINAGVCLSGDDVDVPYDTWKKVIDIDLNGAFLTAQVAQHIMRKHNHGGSIIMTSSLSAYNANFIGGGPSPVCAYGTAKAGISQMARYMAAGLAPYGIRVNTISPGYIWSGIHEGVMDKAGHDACLEVVPIKRFGTTEDLQGALLFLASDASSYITGINIPIDGGYSIF</sequence>
<gene>
    <name evidence="3" type="ORF">SAMN04487885_103178</name>
</gene>
<evidence type="ECO:0000313" key="3">
    <source>
        <dbReference type="EMBL" id="SFF58814.1"/>
    </source>
</evidence>
<dbReference type="GO" id="GO:0008206">
    <property type="term" value="P:bile acid metabolic process"/>
    <property type="evidence" value="ECO:0007669"/>
    <property type="project" value="UniProtKB-ARBA"/>
</dbReference>
<dbReference type="AlphaFoldDB" id="A0A1I2JW60"/>
<evidence type="ECO:0000256" key="2">
    <source>
        <dbReference type="ARBA" id="ARBA00023002"/>
    </source>
</evidence>
<evidence type="ECO:0000313" key="4">
    <source>
        <dbReference type="Proteomes" id="UP000182135"/>
    </source>
</evidence>
<proteinExistence type="inferred from homology"/>
<dbReference type="InterPro" id="IPR036291">
    <property type="entry name" value="NAD(P)-bd_dom_sf"/>
</dbReference>
<dbReference type="eggNOG" id="COG1028">
    <property type="taxonomic scope" value="Bacteria"/>
</dbReference>
<dbReference type="InterPro" id="IPR002347">
    <property type="entry name" value="SDR_fam"/>
</dbReference>
<dbReference type="OrthoDB" id="9803333at2"/>
<evidence type="ECO:0000256" key="1">
    <source>
        <dbReference type="ARBA" id="ARBA00006484"/>
    </source>
</evidence>
<dbReference type="SUPFAM" id="SSF51735">
    <property type="entry name" value="NAD(P)-binding Rossmann-fold domains"/>
    <property type="match status" value="1"/>
</dbReference>
<dbReference type="Proteomes" id="UP000182135">
    <property type="component" value="Unassembled WGS sequence"/>
</dbReference>
<dbReference type="FunFam" id="3.40.50.720:FF:000084">
    <property type="entry name" value="Short-chain dehydrogenase reductase"/>
    <property type="match status" value="1"/>
</dbReference>
<comment type="similarity">
    <text evidence="1">Belongs to the short-chain dehydrogenases/reductases (SDR) family.</text>
</comment>
<dbReference type="PANTHER" id="PTHR43008:SF4">
    <property type="entry name" value="CHAIN DEHYDROGENASE, PUTATIVE (AFU_ORTHOLOGUE AFUA_4G08710)-RELATED"/>
    <property type="match status" value="1"/>
</dbReference>
<dbReference type="EMBL" id="FOOE01000003">
    <property type="protein sequence ID" value="SFF58814.1"/>
    <property type="molecule type" value="Genomic_DNA"/>
</dbReference>
<reference evidence="3 4" key="1">
    <citation type="submission" date="2016-10" db="EMBL/GenBank/DDBJ databases">
        <authorList>
            <person name="de Groot N.N."/>
        </authorList>
    </citation>
    <scope>NUCLEOTIDE SEQUENCE [LARGE SCALE GENOMIC DNA]</scope>
    <source>
        <strain evidence="3 4">NLAE-zl-G419</strain>
    </source>
</reference>
<accession>A0A1I2JW60</accession>
<dbReference type="GO" id="GO:0050664">
    <property type="term" value="F:oxidoreductase activity, acting on NAD(P)H, oxygen as acceptor"/>
    <property type="evidence" value="ECO:0007669"/>
    <property type="project" value="TreeGrafter"/>
</dbReference>